<evidence type="ECO:0000313" key="9">
    <source>
        <dbReference type="RefSeq" id="XP_006876538.1"/>
    </source>
</evidence>
<feature type="transmembrane region" description="Helical" evidence="7">
    <location>
        <begin position="47"/>
        <end position="70"/>
    </location>
</feature>
<keyword evidence="5 7" id="KW-0472">Membrane</keyword>
<keyword evidence="4 7" id="KW-1133">Transmembrane helix</keyword>
<dbReference type="PANTHER" id="PTHR23320">
    <property type="entry name" value="MEMBRANE-SPANNING 4-DOMAINS SUBFAMILY A MS4A -RELATED"/>
    <property type="match status" value="1"/>
</dbReference>
<accession>A0A9B0U905</accession>
<evidence type="ECO:0000256" key="3">
    <source>
        <dbReference type="ARBA" id="ARBA00022692"/>
    </source>
</evidence>
<protein>
    <submittedName>
        <fullName evidence="9">Membrane-spanning 4-domains subfamily A member 3</fullName>
    </submittedName>
</protein>
<name>A0A9B0U905_CHRAS</name>
<comment type="similarity">
    <text evidence="2">Belongs to the MS4A family.</text>
</comment>
<keyword evidence="8" id="KW-1185">Reference proteome</keyword>
<evidence type="ECO:0000313" key="8">
    <source>
        <dbReference type="Proteomes" id="UP000504623"/>
    </source>
</evidence>
<proteinExistence type="inferred from homology"/>
<dbReference type="OrthoDB" id="10071849at2759"/>
<evidence type="ECO:0000256" key="4">
    <source>
        <dbReference type="ARBA" id="ARBA00022989"/>
    </source>
</evidence>
<dbReference type="CTD" id="932"/>
<evidence type="ECO:0000256" key="1">
    <source>
        <dbReference type="ARBA" id="ARBA00004141"/>
    </source>
</evidence>
<dbReference type="Pfam" id="PF04103">
    <property type="entry name" value="CD20"/>
    <property type="match status" value="1"/>
</dbReference>
<dbReference type="InterPro" id="IPR030417">
    <property type="entry name" value="MS4A"/>
</dbReference>
<gene>
    <name evidence="9" type="primary">MS4A3</name>
</gene>
<evidence type="ECO:0000256" key="2">
    <source>
        <dbReference type="ARBA" id="ARBA00009565"/>
    </source>
</evidence>
<dbReference type="InterPro" id="IPR007237">
    <property type="entry name" value="CD20-like"/>
</dbReference>
<dbReference type="PANTHER" id="PTHR23320:SF74">
    <property type="entry name" value="MEMBRANE-SPANNING 4-DOMAINS SUBFAMILY A MEMBER 3"/>
    <property type="match status" value="1"/>
</dbReference>
<dbReference type="GO" id="GO:0005886">
    <property type="term" value="C:plasma membrane"/>
    <property type="evidence" value="ECO:0007669"/>
    <property type="project" value="TreeGrafter"/>
</dbReference>
<comment type="subcellular location">
    <subcellularLocation>
        <location evidence="1">Membrane</location>
        <topology evidence="1">Multi-pass membrane protein</topology>
    </subcellularLocation>
</comment>
<evidence type="ECO:0000256" key="6">
    <source>
        <dbReference type="SAM" id="MobiDB-lite"/>
    </source>
</evidence>
<feature type="transmembrane region" description="Helical" evidence="7">
    <location>
        <begin position="122"/>
        <end position="145"/>
    </location>
</feature>
<feature type="transmembrane region" description="Helical" evidence="7">
    <location>
        <begin position="172"/>
        <end position="194"/>
    </location>
</feature>
<evidence type="ECO:0000256" key="7">
    <source>
        <dbReference type="SAM" id="Phobius"/>
    </source>
</evidence>
<feature type="transmembrane region" description="Helical" evidence="7">
    <location>
        <begin position="82"/>
        <end position="102"/>
    </location>
</feature>
<dbReference type="Proteomes" id="UP000504623">
    <property type="component" value="Unplaced"/>
</dbReference>
<evidence type="ECO:0000256" key="5">
    <source>
        <dbReference type="ARBA" id="ARBA00023136"/>
    </source>
</evidence>
<dbReference type="RefSeq" id="XP_006876538.1">
    <property type="nucleotide sequence ID" value="XM_006876476.1"/>
</dbReference>
<reference evidence="9" key="1">
    <citation type="submission" date="2025-08" db="UniProtKB">
        <authorList>
            <consortium name="RefSeq"/>
        </authorList>
    </citation>
    <scope>IDENTIFICATION</scope>
    <source>
        <tissue evidence="9">Spleen</tissue>
    </source>
</reference>
<dbReference type="AlphaFoldDB" id="A0A9B0U905"/>
<dbReference type="GeneID" id="102833763"/>
<organism evidence="8 9">
    <name type="scientific">Chrysochloris asiatica</name>
    <name type="common">Cape golden mole</name>
    <dbReference type="NCBI Taxonomy" id="185453"/>
    <lineage>
        <taxon>Eukaryota</taxon>
        <taxon>Metazoa</taxon>
        <taxon>Chordata</taxon>
        <taxon>Craniata</taxon>
        <taxon>Vertebrata</taxon>
        <taxon>Euteleostomi</taxon>
        <taxon>Mammalia</taxon>
        <taxon>Eutheria</taxon>
        <taxon>Afrotheria</taxon>
        <taxon>Chrysochloridae</taxon>
        <taxon>Chrysochlorinae</taxon>
        <taxon>Chrysochloris</taxon>
    </lineage>
</organism>
<keyword evidence="3 7" id="KW-0812">Transmembrane</keyword>
<sequence>MASKEVDNAEVGGASIAGAPGREMEPGELNNSDYHPIDGSQNFMQGLLQALGAIQILNGAMILALGVFLGSLQYVTHLFRHIFFFTFYTGYPLWGAVFFIGSGSLSIAAGRKNTSMLMQNSFGMSIASATIAFVGIVFLSINLAYNNKSLNSCQSSQSPDLCIYMCSSSTGLLSIMLILTLLELCITISISIMWCKANCCKSREVRYEDSHQHHESTQLNCRPSGTHCEKKFTKSFYKSNVYGQIVQLMKKNEDG</sequence>
<feature type="region of interest" description="Disordered" evidence="6">
    <location>
        <begin position="1"/>
        <end position="31"/>
    </location>
</feature>